<proteinExistence type="predicted"/>
<feature type="transmembrane region" description="Helical" evidence="1">
    <location>
        <begin position="75"/>
        <end position="95"/>
    </location>
</feature>
<dbReference type="AlphaFoldDB" id="A0A1I3VIZ4"/>
<protein>
    <submittedName>
        <fullName evidence="2">Uncharacterized protein</fullName>
    </submittedName>
</protein>
<feature type="transmembrane region" description="Helical" evidence="1">
    <location>
        <begin position="47"/>
        <end position="69"/>
    </location>
</feature>
<keyword evidence="1" id="KW-0472">Membrane</keyword>
<gene>
    <name evidence="2" type="ORF">SAMN04487991_3357</name>
</gene>
<evidence type="ECO:0000313" key="3">
    <source>
        <dbReference type="Proteomes" id="UP000199630"/>
    </source>
</evidence>
<dbReference type="EMBL" id="FORH01000007">
    <property type="protein sequence ID" value="SFJ94286.1"/>
    <property type="molecule type" value="Genomic_DNA"/>
</dbReference>
<name>A0A1I3VIZ4_9RHOB</name>
<organism evidence="2 3">
    <name type="scientific">Celeribacter neptunius</name>
    <dbReference type="NCBI Taxonomy" id="588602"/>
    <lineage>
        <taxon>Bacteria</taxon>
        <taxon>Pseudomonadati</taxon>
        <taxon>Pseudomonadota</taxon>
        <taxon>Alphaproteobacteria</taxon>
        <taxon>Rhodobacterales</taxon>
        <taxon>Roseobacteraceae</taxon>
        <taxon>Celeribacter</taxon>
    </lineage>
</organism>
<keyword evidence="3" id="KW-1185">Reference proteome</keyword>
<dbReference type="Proteomes" id="UP000199630">
    <property type="component" value="Unassembled WGS sequence"/>
</dbReference>
<evidence type="ECO:0000256" key="1">
    <source>
        <dbReference type="SAM" id="Phobius"/>
    </source>
</evidence>
<feature type="transmembrane region" description="Helical" evidence="1">
    <location>
        <begin position="6"/>
        <end position="26"/>
    </location>
</feature>
<sequence>MLEFILSLIAAVLGELLVAWLLRLVLGNTAENLSIRKGNAQKIELSFWVMFFCLIVGAAFTILATYVWWSAGAPVALVGGELFVLVSVGSLWGIVNRQFVCWDEEGLWGNGTRRFGLLGRHVNFLRWDQLQEVGSTISGYDFVEAQDGRRVYWSKYYNGHRDWGETLYERCPYLFE</sequence>
<dbReference type="STRING" id="588602.SAMN04487991_3357"/>
<reference evidence="3" key="1">
    <citation type="submission" date="2016-10" db="EMBL/GenBank/DDBJ databases">
        <authorList>
            <person name="Varghese N."/>
            <person name="Submissions S."/>
        </authorList>
    </citation>
    <scope>NUCLEOTIDE SEQUENCE [LARGE SCALE GENOMIC DNA]</scope>
    <source>
        <strain evidence="3">DSM 26471</strain>
    </source>
</reference>
<dbReference type="OrthoDB" id="8482238at2"/>
<keyword evidence="1" id="KW-0812">Transmembrane</keyword>
<dbReference type="RefSeq" id="WP_090061857.1">
    <property type="nucleotide sequence ID" value="NZ_FORH01000007.1"/>
</dbReference>
<keyword evidence="1" id="KW-1133">Transmembrane helix</keyword>
<evidence type="ECO:0000313" key="2">
    <source>
        <dbReference type="EMBL" id="SFJ94286.1"/>
    </source>
</evidence>
<accession>A0A1I3VIZ4</accession>